<dbReference type="OrthoDB" id="5575at2759"/>
<accession>A0A177EKZ0</accession>
<dbReference type="PROSITE" id="PS51194">
    <property type="entry name" value="HELICASE_CTER"/>
    <property type="match status" value="1"/>
</dbReference>
<feature type="compositionally biased region" description="Low complexity" evidence="6">
    <location>
        <begin position="252"/>
        <end position="263"/>
    </location>
</feature>
<dbReference type="GO" id="GO:0005524">
    <property type="term" value="F:ATP binding"/>
    <property type="evidence" value="ECO:0007669"/>
    <property type="project" value="UniProtKB-KW"/>
</dbReference>
<evidence type="ECO:0000259" key="7">
    <source>
        <dbReference type="PROSITE" id="PS51192"/>
    </source>
</evidence>
<dbReference type="EMBL" id="LTDL01000014">
    <property type="protein sequence ID" value="OAG31649.1"/>
    <property type="molecule type" value="Genomic_DNA"/>
</dbReference>
<dbReference type="SMART" id="SM00490">
    <property type="entry name" value="HELICc"/>
    <property type="match status" value="1"/>
</dbReference>
<dbReference type="GeneID" id="93646474"/>
<feature type="domain" description="Helicase C-terminal" evidence="8">
    <location>
        <begin position="1097"/>
        <end position="1263"/>
    </location>
</feature>
<reference evidence="9 10" key="1">
    <citation type="submission" date="2016-02" db="EMBL/GenBank/DDBJ databases">
        <title>Discovery of a natural microsporidian pathogen with a broad tissue tropism in Caenorhabditis elegans.</title>
        <authorList>
            <person name="Luallen R.J."/>
            <person name="Reinke A.W."/>
            <person name="Tong L."/>
            <person name="Botts M.R."/>
            <person name="Felix M.-A."/>
            <person name="Troemel E.R."/>
        </authorList>
    </citation>
    <scope>NUCLEOTIDE SEQUENCE [LARGE SCALE GENOMIC DNA]</scope>
    <source>
        <strain evidence="9 10">JUm2807</strain>
    </source>
</reference>
<keyword evidence="4" id="KW-0067">ATP-binding</keyword>
<evidence type="ECO:0000256" key="5">
    <source>
        <dbReference type="SAM" id="Coils"/>
    </source>
</evidence>
<dbReference type="Pfam" id="PF00271">
    <property type="entry name" value="Helicase_C"/>
    <property type="match status" value="1"/>
</dbReference>
<evidence type="ECO:0000256" key="4">
    <source>
        <dbReference type="ARBA" id="ARBA00022840"/>
    </source>
</evidence>
<dbReference type="Proteomes" id="UP000185944">
    <property type="component" value="Unassembled WGS sequence"/>
</dbReference>
<dbReference type="InterPro" id="IPR001650">
    <property type="entry name" value="Helicase_C-like"/>
</dbReference>
<organism evidence="9 10">
    <name type="scientific">Nematocida displodere</name>
    <dbReference type="NCBI Taxonomy" id="1805483"/>
    <lineage>
        <taxon>Eukaryota</taxon>
        <taxon>Fungi</taxon>
        <taxon>Fungi incertae sedis</taxon>
        <taxon>Microsporidia</taxon>
        <taxon>Nematocida</taxon>
    </lineage>
</organism>
<feature type="region of interest" description="Disordered" evidence="6">
    <location>
        <begin position="252"/>
        <end position="273"/>
    </location>
</feature>
<dbReference type="STRING" id="1805483.A0A177EKZ0"/>
<dbReference type="InterPro" id="IPR052431">
    <property type="entry name" value="SKI2_subfamily_helicases"/>
</dbReference>
<evidence type="ECO:0000313" key="9">
    <source>
        <dbReference type="EMBL" id="OAG31649.1"/>
    </source>
</evidence>
<evidence type="ECO:0000256" key="2">
    <source>
        <dbReference type="ARBA" id="ARBA00022801"/>
    </source>
</evidence>
<feature type="coiled-coil region" evidence="5">
    <location>
        <begin position="390"/>
        <end position="419"/>
    </location>
</feature>
<keyword evidence="3" id="KW-0347">Helicase</keyword>
<feature type="region of interest" description="Disordered" evidence="6">
    <location>
        <begin position="188"/>
        <end position="213"/>
    </location>
</feature>
<comment type="caution">
    <text evidence="9">The sequence shown here is derived from an EMBL/GenBank/DDBJ whole genome shotgun (WGS) entry which is preliminary data.</text>
</comment>
<dbReference type="SMART" id="SM00487">
    <property type="entry name" value="DEXDc"/>
    <property type="match status" value="1"/>
</dbReference>
<evidence type="ECO:0000256" key="1">
    <source>
        <dbReference type="ARBA" id="ARBA00022741"/>
    </source>
</evidence>
<dbReference type="Pfam" id="PF00270">
    <property type="entry name" value="DEAD"/>
    <property type="match status" value="1"/>
</dbReference>
<dbReference type="Gene3D" id="3.40.50.300">
    <property type="entry name" value="P-loop containing nucleotide triphosphate hydrolases"/>
    <property type="match status" value="2"/>
</dbReference>
<evidence type="ECO:0000313" key="10">
    <source>
        <dbReference type="Proteomes" id="UP000185944"/>
    </source>
</evidence>
<dbReference type="FunFam" id="3.40.50.300:FF:001039">
    <property type="entry name" value="ATP-dependent RNA helicase DDX60"/>
    <property type="match status" value="1"/>
</dbReference>
<protein>
    <recommendedName>
        <fullName evidence="11">DEAD/DEAH box helicase</fullName>
    </recommendedName>
</protein>
<dbReference type="InterPro" id="IPR014001">
    <property type="entry name" value="Helicase_ATP-bd"/>
</dbReference>
<dbReference type="PROSITE" id="PS51192">
    <property type="entry name" value="HELICASE_ATP_BIND_1"/>
    <property type="match status" value="1"/>
</dbReference>
<dbReference type="SUPFAM" id="SSF52540">
    <property type="entry name" value="P-loop containing nucleoside triphosphate hydrolases"/>
    <property type="match status" value="2"/>
</dbReference>
<feature type="domain" description="Helicase ATP-binding" evidence="7">
    <location>
        <begin position="606"/>
        <end position="780"/>
    </location>
</feature>
<dbReference type="GO" id="GO:0016787">
    <property type="term" value="F:hydrolase activity"/>
    <property type="evidence" value="ECO:0007669"/>
    <property type="project" value="UniProtKB-KW"/>
</dbReference>
<gene>
    <name evidence="9" type="ORF">NEDG_00124</name>
</gene>
<proteinExistence type="predicted"/>
<keyword evidence="10" id="KW-1185">Reference proteome</keyword>
<keyword evidence="1" id="KW-0547">Nucleotide-binding</keyword>
<dbReference type="PANTHER" id="PTHR44533:SF4">
    <property type="entry name" value="DEAD_H RNA HELICASE, PUTATIVE-RELATED"/>
    <property type="match status" value="1"/>
</dbReference>
<keyword evidence="5" id="KW-0175">Coiled coil</keyword>
<dbReference type="InterPro" id="IPR027417">
    <property type="entry name" value="P-loop_NTPase"/>
</dbReference>
<dbReference type="VEuPathDB" id="MicrosporidiaDB:NEDG_00124"/>
<dbReference type="RefSeq" id="XP_067545250.1">
    <property type="nucleotide sequence ID" value="XM_067687542.1"/>
</dbReference>
<dbReference type="InterPro" id="IPR011545">
    <property type="entry name" value="DEAD/DEAH_box_helicase_dom"/>
</dbReference>
<keyword evidence="2" id="KW-0378">Hydrolase</keyword>
<dbReference type="GO" id="GO:0004386">
    <property type="term" value="F:helicase activity"/>
    <property type="evidence" value="ECO:0007669"/>
    <property type="project" value="UniProtKB-KW"/>
</dbReference>
<sequence>MSKEMDRSSEYSDWYKKNPVQMVDISEAFVGIGKMLINGHSLYRYIEDTYKLDSSKLPLALIAQISESIAYSLSVAGFKDSFIVLFQDEERECVSRSLCTREMVSALEKHTTIKKIWFKAINSSEFALFVKEEHICIAAGYSDERSLAFLNTILGFSLYAAVIDQSTFRAPRLFMFVLNPSQFSKTLAQPTLAPSEHTAAGDSAAKEAEDSPETAMARIQEVLEAHTERDALRAMQGQVLEDLPIRRYPANGASQAGEASEASEGQKETKPQASFPRALAEELFKVCAGSEKSLSLFRVFDGVLYQAAQSGQGVEGRTGAVAQPATPRGTRAYPPTGMASITFYNEEQQKNFRTEQMYIENLKKTAQSLHDGKNLHCPISLVTDKPVKKKKETKEKISKKQLEIIEANTKQKEEEAKKKDIVFLKSFLSKYQSFATSYEKRRHLEGFLPRIHSPLICSKVLLLKVEFYGSQWALEKRKRRPNEKDFVSSYMDCTSFIEKYGSISATKELEYIVQTLLDLGFASTVLELCEKHKISYINTRDRTCQAKYGNKAQIEVSFDPAATKSPNDFDISFLMRSAGDKLKRSLNSRPDDRLLFEPDEWQIYLLDIVDRGGSAVICAPTSTGKTFICYYAMEKVLRESNDNIVVFVAPTKALVNQVAADVYARFGSKPYIKQNNILQGICMNDFQISPFNCQVLITVPEILEKILTMPPETKKKEKPYLERIKYIVIDEVHKISDSKMGSSMEKIIHFSPCSLLLLSATLGNLDEFYTWTKGVENRKGRTCDLVVHREKYCEVNNYVFVPKKLDALETCHKSTREPGDQALAPIHSLFAYSFRGIKDDGFSDDVNFLPEELLNLYYAIFAVLRKDQRHLVKEFRPQRFFKTNCITKGDVKEYEKYVITKFREMMKTGMLEPEQVSKIYDILIREAKEGFQKIENDLNHQMTQRGASGIANPEKPEKQLSELTITPKAAPAPIAAPAPTLSMGISSDILLYSTEYLLNGILDLVVELEAKDMLPCIVFNLERTVCNALATRLVEELEKFEKIAEPILSKMDIRENEKILKEMKRSRDAVLATGKDAWIGESIIAEEISSRKVDPNAKDPRFCFTDPTIASSGAYVLDEYAKSMRKTGKVDGKLINALYRGVGVHHTGTPKKYRNMIEILFRMKQLRVVFATETLSLGINMPCRTSVFAGDSLSLDSMSFKQMAGRAGRRGYDTQGNVVFFGIPKQKVQSLITSYLPRIKGSYAYTNGLAMQAARPTTSSSVTDSFIHSPLMSLSLPTQAFSGSKTEDGIGFRERLLGAQKTYLSKKGFLDRTVLSSPTKSLAQISSLSNIPMDNIAYDPESFVLMTLVSEGVLEDICTEKAETGEVSERSKDATVTEIIHLLASIFEVCPIPAESDMQALEPLPKAIASRIEAYTAESIVLAKEFMTEVELETMRVVGPSFPATPVTLSFLALPHQNRPKSSYILSYFVNPKVKEVLRTTGLGETELFVRLKGFSTLLETLCVFFKTYSPGAVAGSHIENAHAVFLEQFKKMHA</sequence>
<dbReference type="PANTHER" id="PTHR44533">
    <property type="entry name" value="DEAD/H RNA HELICASE, PUTATIVE-RELATED"/>
    <property type="match status" value="1"/>
</dbReference>
<evidence type="ECO:0008006" key="11">
    <source>
        <dbReference type="Google" id="ProtNLM"/>
    </source>
</evidence>
<evidence type="ECO:0000256" key="3">
    <source>
        <dbReference type="ARBA" id="ARBA00022806"/>
    </source>
</evidence>
<evidence type="ECO:0000256" key="6">
    <source>
        <dbReference type="SAM" id="MobiDB-lite"/>
    </source>
</evidence>
<dbReference type="GO" id="GO:0003676">
    <property type="term" value="F:nucleic acid binding"/>
    <property type="evidence" value="ECO:0007669"/>
    <property type="project" value="InterPro"/>
</dbReference>
<evidence type="ECO:0000259" key="8">
    <source>
        <dbReference type="PROSITE" id="PS51194"/>
    </source>
</evidence>
<name>A0A177EKZ0_9MICR</name>
<dbReference type="GO" id="GO:0005737">
    <property type="term" value="C:cytoplasm"/>
    <property type="evidence" value="ECO:0007669"/>
    <property type="project" value="TreeGrafter"/>
</dbReference>